<organism evidence="1 2">
    <name type="scientific">Trifolium pratense</name>
    <name type="common">Red clover</name>
    <dbReference type="NCBI Taxonomy" id="57577"/>
    <lineage>
        <taxon>Eukaryota</taxon>
        <taxon>Viridiplantae</taxon>
        <taxon>Streptophyta</taxon>
        <taxon>Embryophyta</taxon>
        <taxon>Tracheophyta</taxon>
        <taxon>Spermatophyta</taxon>
        <taxon>Magnoliopsida</taxon>
        <taxon>eudicotyledons</taxon>
        <taxon>Gunneridae</taxon>
        <taxon>Pentapetalae</taxon>
        <taxon>rosids</taxon>
        <taxon>fabids</taxon>
        <taxon>Fabales</taxon>
        <taxon>Fabaceae</taxon>
        <taxon>Papilionoideae</taxon>
        <taxon>50 kb inversion clade</taxon>
        <taxon>NPAAA clade</taxon>
        <taxon>Hologalegina</taxon>
        <taxon>IRL clade</taxon>
        <taxon>Trifolieae</taxon>
        <taxon>Trifolium</taxon>
    </lineage>
</organism>
<dbReference type="EMBL" id="CASHSV030000615">
    <property type="protein sequence ID" value="CAJ2670312.1"/>
    <property type="molecule type" value="Genomic_DNA"/>
</dbReference>
<name>A0ACB0LL93_TRIPR</name>
<protein>
    <submittedName>
        <fullName evidence="1">Uncharacterized protein</fullName>
    </submittedName>
</protein>
<evidence type="ECO:0000313" key="1">
    <source>
        <dbReference type="EMBL" id="CAJ2670312.1"/>
    </source>
</evidence>
<evidence type="ECO:0000313" key="2">
    <source>
        <dbReference type="Proteomes" id="UP001177021"/>
    </source>
</evidence>
<gene>
    <name evidence="1" type="ORF">MILVUS5_LOCUS34358</name>
</gene>
<accession>A0ACB0LL93</accession>
<reference evidence="1" key="1">
    <citation type="submission" date="2023-10" db="EMBL/GenBank/DDBJ databases">
        <authorList>
            <person name="Rodriguez Cubillos JULIANA M."/>
            <person name="De Vega J."/>
        </authorList>
    </citation>
    <scope>NUCLEOTIDE SEQUENCE</scope>
</reference>
<dbReference type="Proteomes" id="UP001177021">
    <property type="component" value="Unassembled WGS sequence"/>
</dbReference>
<proteinExistence type="predicted"/>
<keyword evidence="2" id="KW-1185">Reference proteome</keyword>
<comment type="caution">
    <text evidence="1">The sequence shown here is derived from an EMBL/GenBank/DDBJ whole genome shotgun (WGS) entry which is preliminary data.</text>
</comment>
<sequence length="248" mass="26614">MKLLLLIIYNNNNNNHSFHHFATMQNSPTIISIPPPFPLFPPPQPTGGQIVVIPIPPPPFRPFFGAPSSEFQITDPAPSPPFAGDSSSVDLSPLEFLLALVAIVTIPALIYTFIFAYGCSSSHRRRSSSDEVSGDPSIASELSRHDVESVSPVESAGVKYQKETHATKIGGECPVCLSVFSDGEEIRQLSVCKHSFHTSCIDLWLSNNSNCPICRATVASAAAATAKSSDSSRDGDHQQVPRDAASLV</sequence>